<feature type="domain" description="ABC transporter" evidence="5">
    <location>
        <begin position="16"/>
        <end position="256"/>
    </location>
</feature>
<dbReference type="CDD" id="cd03257">
    <property type="entry name" value="ABC_NikE_OppD_transporters"/>
    <property type="match status" value="1"/>
</dbReference>
<dbReference type="GO" id="GO:0005524">
    <property type="term" value="F:ATP binding"/>
    <property type="evidence" value="ECO:0007669"/>
    <property type="project" value="UniProtKB-KW"/>
</dbReference>
<reference evidence="6" key="1">
    <citation type="submission" date="2020-05" db="EMBL/GenBank/DDBJ databases">
        <authorList>
            <person name="Chiriac C."/>
            <person name="Salcher M."/>
            <person name="Ghai R."/>
            <person name="Kavagutti S V."/>
        </authorList>
    </citation>
    <scope>NUCLEOTIDE SEQUENCE</scope>
</reference>
<dbReference type="InterPro" id="IPR017871">
    <property type="entry name" value="ABC_transporter-like_CS"/>
</dbReference>
<dbReference type="EMBL" id="CAFBLC010000030">
    <property type="protein sequence ID" value="CAB4854730.1"/>
    <property type="molecule type" value="Genomic_DNA"/>
</dbReference>
<dbReference type="InterPro" id="IPR013563">
    <property type="entry name" value="Oligopep_ABC_C"/>
</dbReference>
<keyword evidence="3" id="KW-0547">Nucleotide-binding</keyword>
<dbReference type="PROSITE" id="PS50893">
    <property type="entry name" value="ABC_TRANSPORTER_2"/>
    <property type="match status" value="1"/>
</dbReference>
<evidence type="ECO:0000256" key="3">
    <source>
        <dbReference type="ARBA" id="ARBA00022741"/>
    </source>
</evidence>
<sequence>MTITEKLLVSVNDLCVHFRGNPKNFKAQIIKAVDGVSFEISRGETLGIAGESGSGKSTLARTLIGINKPTSGSIKILGEEVSKYSNASLRPIRKKIQMVFQDPYDSLDPRFTVAQSIAEGLQIRNVPKSEIASEVMKLLSVVKLSNSLATRFPSQLSGGQRQRVAIARSLATKPDLIICDEAVAALDVSVRAQILNLLQDIQEQTGVSYLFISHDLSTLRYISKNVAIMYGGRIVEFGNSDAVLTNPQHPYTRALINSVPTLSGVRENRNRIIGEPPDPANLPTGCSFSPRCNESISQCSVQTPKLLQISPLCKVACHVRFPHTENEASEGGENNV</sequence>
<dbReference type="GO" id="GO:0015833">
    <property type="term" value="P:peptide transport"/>
    <property type="evidence" value="ECO:0007669"/>
    <property type="project" value="InterPro"/>
</dbReference>
<dbReference type="AlphaFoldDB" id="A0A6J7CAL2"/>
<evidence type="ECO:0000313" key="6">
    <source>
        <dbReference type="EMBL" id="CAB4854730.1"/>
    </source>
</evidence>
<dbReference type="PANTHER" id="PTHR43776">
    <property type="entry name" value="TRANSPORT ATP-BINDING PROTEIN"/>
    <property type="match status" value="1"/>
</dbReference>
<dbReference type="InterPro" id="IPR027417">
    <property type="entry name" value="P-loop_NTPase"/>
</dbReference>
<evidence type="ECO:0000256" key="4">
    <source>
        <dbReference type="ARBA" id="ARBA00022840"/>
    </source>
</evidence>
<keyword evidence="2" id="KW-0813">Transport</keyword>
<dbReference type="InterPro" id="IPR050319">
    <property type="entry name" value="ABC_transp_ATP-bind"/>
</dbReference>
<comment type="similarity">
    <text evidence="1">Belongs to the ABC transporter superfamily.</text>
</comment>
<protein>
    <submittedName>
        <fullName evidence="6">Unannotated protein</fullName>
    </submittedName>
</protein>
<evidence type="ECO:0000256" key="2">
    <source>
        <dbReference type="ARBA" id="ARBA00022448"/>
    </source>
</evidence>
<accession>A0A6J7CAL2</accession>
<dbReference type="SUPFAM" id="SSF52540">
    <property type="entry name" value="P-loop containing nucleoside triphosphate hydrolases"/>
    <property type="match status" value="1"/>
</dbReference>
<evidence type="ECO:0000256" key="1">
    <source>
        <dbReference type="ARBA" id="ARBA00005417"/>
    </source>
</evidence>
<organism evidence="6">
    <name type="scientific">freshwater metagenome</name>
    <dbReference type="NCBI Taxonomy" id="449393"/>
    <lineage>
        <taxon>unclassified sequences</taxon>
        <taxon>metagenomes</taxon>
        <taxon>ecological metagenomes</taxon>
    </lineage>
</organism>
<dbReference type="Pfam" id="PF00005">
    <property type="entry name" value="ABC_tran"/>
    <property type="match status" value="1"/>
</dbReference>
<dbReference type="Gene3D" id="3.40.50.300">
    <property type="entry name" value="P-loop containing nucleotide triphosphate hydrolases"/>
    <property type="match status" value="1"/>
</dbReference>
<dbReference type="InterPro" id="IPR003439">
    <property type="entry name" value="ABC_transporter-like_ATP-bd"/>
</dbReference>
<evidence type="ECO:0000259" key="5">
    <source>
        <dbReference type="PROSITE" id="PS50893"/>
    </source>
</evidence>
<gene>
    <name evidence="6" type="ORF">UFOPK3288_00961</name>
</gene>
<dbReference type="PANTHER" id="PTHR43776:SF7">
    <property type="entry name" value="D,D-DIPEPTIDE TRANSPORT ATP-BINDING PROTEIN DDPF-RELATED"/>
    <property type="match status" value="1"/>
</dbReference>
<dbReference type="NCBIfam" id="TIGR01727">
    <property type="entry name" value="oligo_HPY"/>
    <property type="match status" value="1"/>
</dbReference>
<dbReference type="FunFam" id="3.40.50.300:FF:000016">
    <property type="entry name" value="Oligopeptide ABC transporter ATP-binding component"/>
    <property type="match status" value="1"/>
</dbReference>
<dbReference type="SMART" id="SM00382">
    <property type="entry name" value="AAA"/>
    <property type="match status" value="1"/>
</dbReference>
<dbReference type="PROSITE" id="PS00211">
    <property type="entry name" value="ABC_TRANSPORTER_1"/>
    <property type="match status" value="1"/>
</dbReference>
<name>A0A6J7CAL2_9ZZZZ</name>
<dbReference type="Pfam" id="PF08352">
    <property type="entry name" value="oligo_HPY"/>
    <property type="match status" value="1"/>
</dbReference>
<dbReference type="InterPro" id="IPR003593">
    <property type="entry name" value="AAA+_ATPase"/>
</dbReference>
<dbReference type="GO" id="GO:0055085">
    <property type="term" value="P:transmembrane transport"/>
    <property type="evidence" value="ECO:0007669"/>
    <property type="project" value="UniProtKB-ARBA"/>
</dbReference>
<dbReference type="GO" id="GO:0016887">
    <property type="term" value="F:ATP hydrolysis activity"/>
    <property type="evidence" value="ECO:0007669"/>
    <property type="project" value="InterPro"/>
</dbReference>
<proteinExistence type="inferred from homology"/>
<keyword evidence="4" id="KW-0067">ATP-binding</keyword>